<dbReference type="EMBL" id="DTGT01000332">
    <property type="protein sequence ID" value="HGH61672.1"/>
    <property type="molecule type" value="Genomic_DNA"/>
</dbReference>
<dbReference type="SUPFAM" id="SSF55486">
    <property type="entry name" value="Metalloproteases ('zincins'), catalytic domain"/>
    <property type="match status" value="1"/>
</dbReference>
<sequence>MHTKDAGCQGVLPTDDSDAPISSMSLKYFEAKVKQAIDSLPTSFLEKLENVEVIIEEFPDKATLDSLGIESPWNLLGLYSGTPLTHQSFFSTITLPQRILLYRQPILRTASTQRELARVIRDVLIHEIGHHFGFDDDDLEQMTGDSE</sequence>
<name>A0A7C4EV12_9BACT</name>
<protein>
    <submittedName>
        <fullName evidence="1">Metallopeptidase family protein</fullName>
    </submittedName>
</protein>
<evidence type="ECO:0000313" key="1">
    <source>
        <dbReference type="EMBL" id="HGH61672.1"/>
    </source>
</evidence>
<reference evidence="1" key="1">
    <citation type="journal article" date="2020" name="mSystems">
        <title>Genome- and Community-Level Interaction Insights into Carbon Utilization and Element Cycling Functions of Hydrothermarchaeota in Hydrothermal Sediment.</title>
        <authorList>
            <person name="Zhou Z."/>
            <person name="Liu Y."/>
            <person name="Xu W."/>
            <person name="Pan J."/>
            <person name="Luo Z.H."/>
            <person name="Li M."/>
        </authorList>
    </citation>
    <scope>NUCLEOTIDE SEQUENCE [LARGE SCALE GENOMIC DNA]</scope>
    <source>
        <strain evidence="1">SpSt-769</strain>
    </source>
</reference>
<organism evidence="1">
    <name type="scientific">Desulfomonile tiedjei</name>
    <dbReference type="NCBI Taxonomy" id="2358"/>
    <lineage>
        <taxon>Bacteria</taxon>
        <taxon>Pseudomonadati</taxon>
        <taxon>Thermodesulfobacteriota</taxon>
        <taxon>Desulfomonilia</taxon>
        <taxon>Desulfomonilales</taxon>
        <taxon>Desulfomonilaceae</taxon>
        <taxon>Desulfomonile</taxon>
    </lineage>
</organism>
<dbReference type="CDD" id="cd12952">
    <property type="entry name" value="MMP_ACEL2062"/>
    <property type="match status" value="1"/>
</dbReference>
<dbReference type="InterPro" id="IPR010428">
    <property type="entry name" value="Zincin_1"/>
</dbReference>
<dbReference type="Pfam" id="PF06262">
    <property type="entry name" value="Zincin_1"/>
    <property type="match status" value="1"/>
</dbReference>
<accession>A0A7C4EV12</accession>
<comment type="caution">
    <text evidence="1">The sequence shown here is derived from an EMBL/GenBank/DDBJ whole genome shotgun (WGS) entry which is preliminary data.</text>
</comment>
<dbReference type="AlphaFoldDB" id="A0A7C4EV12"/>
<proteinExistence type="predicted"/>
<dbReference type="InterPro" id="IPR038555">
    <property type="entry name" value="Zincin_1_sf"/>
</dbReference>
<gene>
    <name evidence="1" type="ORF">ENV54_10280</name>
</gene>
<dbReference type="Gene3D" id="3.30.2010.20">
    <property type="match status" value="1"/>
</dbReference>